<dbReference type="Pfam" id="PF09447">
    <property type="entry name" value="Cnl2_NKP2"/>
    <property type="match status" value="1"/>
</dbReference>
<dbReference type="PANTHER" id="PTHR28064:SF1">
    <property type="entry name" value="INNER KINETOCHORE SUBUNIT NKP2"/>
    <property type="match status" value="1"/>
</dbReference>
<dbReference type="AlphaFoldDB" id="A0A9P8A6R6"/>
<organism evidence="2 3">
    <name type="scientific">Mortierella alpina</name>
    <name type="common">Oleaginous fungus</name>
    <name type="synonym">Mortierella renispora</name>
    <dbReference type="NCBI Taxonomy" id="64518"/>
    <lineage>
        <taxon>Eukaryota</taxon>
        <taxon>Fungi</taxon>
        <taxon>Fungi incertae sedis</taxon>
        <taxon>Mucoromycota</taxon>
        <taxon>Mortierellomycotina</taxon>
        <taxon>Mortierellomycetes</taxon>
        <taxon>Mortierellales</taxon>
        <taxon>Mortierellaceae</taxon>
        <taxon>Mortierella</taxon>
    </lineage>
</organism>
<protein>
    <submittedName>
        <fullName evidence="2">Uncharacterized protein</fullName>
    </submittedName>
</protein>
<gene>
    <name evidence="2" type="ORF">KVV02_004143</name>
</gene>
<evidence type="ECO:0000313" key="3">
    <source>
        <dbReference type="Proteomes" id="UP000717515"/>
    </source>
</evidence>
<dbReference type="EMBL" id="JAIFTL010000042">
    <property type="protein sequence ID" value="KAG9325368.1"/>
    <property type="molecule type" value="Genomic_DNA"/>
</dbReference>
<evidence type="ECO:0000313" key="2">
    <source>
        <dbReference type="EMBL" id="KAG9325368.1"/>
    </source>
</evidence>
<name>A0A9P8A6R6_MORAP</name>
<evidence type="ECO:0000256" key="1">
    <source>
        <dbReference type="SAM" id="Coils"/>
    </source>
</evidence>
<keyword evidence="1" id="KW-0175">Coiled coil</keyword>
<sequence length="191" mass="21925">MKEKDLLSSFLVGNELHDSISFTQFVKLFPHAYKTHPESKDLYRAYLNARHQIRKKVQRNIDIEARRNPFQFDAQTGVEAPLSGIAVLENALTSERGDDLTVTEDMDVEDVDKHLTLDQAIQELTLAEKIYKKEVERLEKECNNFAEEFQSLDKEMSAIVVPNGPVTGIDEAALMKDLQDLIERHDTLYNM</sequence>
<accession>A0A9P8A6R6</accession>
<proteinExistence type="predicted"/>
<comment type="caution">
    <text evidence="2">The sequence shown here is derived from an EMBL/GenBank/DDBJ whole genome shotgun (WGS) entry which is preliminary data.</text>
</comment>
<dbReference type="Proteomes" id="UP000717515">
    <property type="component" value="Unassembled WGS sequence"/>
</dbReference>
<dbReference type="GO" id="GO:0007059">
    <property type="term" value="P:chromosome segregation"/>
    <property type="evidence" value="ECO:0007669"/>
    <property type="project" value="TreeGrafter"/>
</dbReference>
<dbReference type="GO" id="GO:0031511">
    <property type="term" value="C:Mis6-Sim4 complex"/>
    <property type="evidence" value="ECO:0007669"/>
    <property type="project" value="TreeGrafter"/>
</dbReference>
<reference evidence="2" key="1">
    <citation type="submission" date="2021-07" db="EMBL/GenBank/DDBJ databases">
        <title>Draft genome of Mortierella alpina, strain LL118, isolated from an aspen leaf litter sample.</title>
        <authorList>
            <person name="Yang S."/>
            <person name="Vinatzer B.A."/>
        </authorList>
    </citation>
    <scope>NUCLEOTIDE SEQUENCE</scope>
    <source>
        <strain evidence="2">LL118</strain>
    </source>
</reference>
<feature type="coiled-coil region" evidence="1">
    <location>
        <begin position="121"/>
        <end position="155"/>
    </location>
</feature>
<dbReference type="InterPro" id="IPR018565">
    <property type="entry name" value="Nkp2/Cnl2"/>
</dbReference>
<dbReference type="PANTHER" id="PTHR28064">
    <property type="entry name" value="INNER KINETOCHORE SUBUNIT NKP2"/>
    <property type="match status" value="1"/>
</dbReference>